<dbReference type="Gene3D" id="3.30.70.270">
    <property type="match status" value="1"/>
</dbReference>
<keyword evidence="3" id="KW-1185">Reference proteome</keyword>
<sequence>MSGVDPGVAVHRIYVDLHYKPIKKKKRTFSKDEGEAIREEVNKLLGEDAIHKLLFQLGWPMWCLSENQTERGGCEQTSPASTKHVPRIVTHYPTLIGMAFGLKNVGARYQRMVNKVLSKQIGRDMEIYVDDMLITSQEAQDHEVNLRESFKNLRKYIFRLNPDKCVFGIRSGKFLGYIINQRGIEPKSKNDSRNSVRVILAAQGKRYCYCPRRATRLNMLYGSPSTNNKAEYEALANGLTLENALGAELIHIRTDSQLLVGHVKGDFKIDKTKERSEADRLSQLTTTGYETLPEAIILEWVEEEAFRTNLVMNNVPKSGLPEPWYQVVLDFFRTRTLPTNPPVSNKIQRKSLRYTKLDGLLCRRSFQVPLLRCVTRKVGLMLLEEVHGGMCRSHISTRALTHLTQKIL</sequence>
<dbReference type="GO" id="GO:0003676">
    <property type="term" value="F:nucleic acid binding"/>
    <property type="evidence" value="ECO:0007669"/>
    <property type="project" value="InterPro"/>
</dbReference>
<dbReference type="EMBL" id="BAABME010001566">
    <property type="protein sequence ID" value="GAA0150311.1"/>
    <property type="molecule type" value="Genomic_DNA"/>
</dbReference>
<gene>
    <name evidence="2" type="ORF">LIER_09278</name>
</gene>
<dbReference type="Pfam" id="PF00078">
    <property type="entry name" value="RVT_1"/>
    <property type="match status" value="1"/>
</dbReference>
<dbReference type="CDD" id="cd01647">
    <property type="entry name" value="RT_LTR"/>
    <property type="match status" value="1"/>
</dbReference>
<protein>
    <recommendedName>
        <fullName evidence="1">Reverse transcriptase domain-containing protein</fullName>
    </recommendedName>
</protein>
<proteinExistence type="predicted"/>
<evidence type="ECO:0000259" key="1">
    <source>
        <dbReference type="PROSITE" id="PS50878"/>
    </source>
</evidence>
<dbReference type="PANTHER" id="PTHR48475:SF2">
    <property type="entry name" value="RIBONUCLEASE H"/>
    <property type="match status" value="1"/>
</dbReference>
<dbReference type="PROSITE" id="PS50878">
    <property type="entry name" value="RT_POL"/>
    <property type="match status" value="1"/>
</dbReference>
<feature type="domain" description="Reverse transcriptase" evidence="1">
    <location>
        <begin position="1"/>
        <end position="179"/>
    </location>
</feature>
<dbReference type="AlphaFoldDB" id="A0AAV3PH11"/>
<comment type="caution">
    <text evidence="2">The sequence shown here is derived from an EMBL/GenBank/DDBJ whole genome shotgun (WGS) entry which is preliminary data.</text>
</comment>
<dbReference type="Gene3D" id="3.30.420.10">
    <property type="entry name" value="Ribonuclease H-like superfamily/Ribonuclease H"/>
    <property type="match status" value="1"/>
</dbReference>
<dbReference type="InterPro" id="IPR043502">
    <property type="entry name" value="DNA/RNA_pol_sf"/>
</dbReference>
<dbReference type="Proteomes" id="UP001454036">
    <property type="component" value="Unassembled WGS sequence"/>
</dbReference>
<accession>A0AAV3PH11</accession>
<dbReference type="InterPro" id="IPR000477">
    <property type="entry name" value="RT_dom"/>
</dbReference>
<reference evidence="2 3" key="1">
    <citation type="submission" date="2024-01" db="EMBL/GenBank/DDBJ databases">
        <title>The complete chloroplast genome sequence of Lithospermum erythrorhizon: insights into the phylogenetic relationship among Boraginaceae species and the maternal lineages of purple gromwells.</title>
        <authorList>
            <person name="Okada T."/>
            <person name="Watanabe K."/>
        </authorList>
    </citation>
    <scope>NUCLEOTIDE SEQUENCE [LARGE SCALE GENOMIC DNA]</scope>
</reference>
<dbReference type="SUPFAM" id="SSF56672">
    <property type="entry name" value="DNA/RNA polymerases"/>
    <property type="match status" value="1"/>
</dbReference>
<dbReference type="InterPro" id="IPR036397">
    <property type="entry name" value="RNaseH_sf"/>
</dbReference>
<dbReference type="InterPro" id="IPR043128">
    <property type="entry name" value="Rev_trsase/Diguanyl_cyclase"/>
</dbReference>
<evidence type="ECO:0000313" key="3">
    <source>
        <dbReference type="Proteomes" id="UP001454036"/>
    </source>
</evidence>
<name>A0AAV3PH11_LITER</name>
<evidence type="ECO:0000313" key="2">
    <source>
        <dbReference type="EMBL" id="GAA0150311.1"/>
    </source>
</evidence>
<organism evidence="2 3">
    <name type="scientific">Lithospermum erythrorhizon</name>
    <name type="common">Purple gromwell</name>
    <name type="synonym">Lithospermum officinale var. erythrorhizon</name>
    <dbReference type="NCBI Taxonomy" id="34254"/>
    <lineage>
        <taxon>Eukaryota</taxon>
        <taxon>Viridiplantae</taxon>
        <taxon>Streptophyta</taxon>
        <taxon>Embryophyta</taxon>
        <taxon>Tracheophyta</taxon>
        <taxon>Spermatophyta</taxon>
        <taxon>Magnoliopsida</taxon>
        <taxon>eudicotyledons</taxon>
        <taxon>Gunneridae</taxon>
        <taxon>Pentapetalae</taxon>
        <taxon>asterids</taxon>
        <taxon>lamiids</taxon>
        <taxon>Boraginales</taxon>
        <taxon>Boraginaceae</taxon>
        <taxon>Boraginoideae</taxon>
        <taxon>Lithospermeae</taxon>
        <taxon>Lithospermum</taxon>
    </lineage>
</organism>
<dbReference type="PANTHER" id="PTHR48475">
    <property type="entry name" value="RIBONUCLEASE H"/>
    <property type="match status" value="1"/>
</dbReference>